<sequence length="708" mass="81320">MTSDIFAYDAATSSSILSQVTNSSEFLKTPSHELRTRDYEKERRKLVSYDLHSITLAEYHKQGKIPRGLRCNLRPTLFSDNPDFCDKYKRILNKCSMDIIILTIEFLQKAIVETKDSIRAIETQLSSTLASTDWTNLKEKTDRILADHQKFLEDKKRQKFQRDNDDYTQNRCGKRFINRFKQITFFTERPQGRIPAYRPTRRSRRKNDNSVAGYTLSPAELNVLQKGLSFCPTPIWDSFQLERDLQRLYRLVRLKTHFGTLAGNSENRVSPNGDVSVAEIPLVSLGLRNPSSFNPPQISHAVETFISFVDKDVKDLSHQYQLGLFPTRTNLSSSEKQALVSLQNNKSIIIKPADKGGAIVIMDHTLYSDEIRRQLSDTNTYNTIPRDPTPEIRKKIQSIINIYLDNGTIDQQTARFLSNPHPITSVFYVLPKIHKSLTNPPGRPIVASTDSILSPLAVFLEKILTPLIKTTKSFVLDTGHFLSLIKHCDTVPPDSLLVTMDVNSLYTSITHEKGITASKLLLENSDRSTNSIRLCMDLLKLVLYENFFLYEDTYYVQRQGTAMGSNVAPAYANAYMNSFEETFVYTDDRYKQYVKHYLRYIDDIFFIWTGPADILQTFHQTLNSIYPELQFTIQYDTNRISFLDTLILKDIEGHLSTDLYSKPTDCNSLLHYSSSHPKATHTLSFLPYSTRHAKTNDDVQKYNSSRKK</sequence>
<reference evidence="2" key="1">
    <citation type="submission" date="2023-07" db="EMBL/GenBank/DDBJ databases">
        <authorList>
            <person name="Stuckert A."/>
        </authorList>
    </citation>
    <scope>NUCLEOTIDE SEQUENCE</scope>
</reference>
<comment type="caution">
    <text evidence="2">The sequence shown here is derived from an EMBL/GenBank/DDBJ whole genome shotgun (WGS) entry which is preliminary data.</text>
</comment>
<dbReference type="PANTHER" id="PTHR21301">
    <property type="entry name" value="REVERSE TRANSCRIPTASE"/>
    <property type="match status" value="1"/>
</dbReference>
<dbReference type="EMBL" id="CAUEEQ010078782">
    <property type="protein sequence ID" value="CAJ0967980.1"/>
    <property type="molecule type" value="Genomic_DNA"/>
</dbReference>
<evidence type="ECO:0000313" key="3">
    <source>
        <dbReference type="Proteomes" id="UP001176940"/>
    </source>
</evidence>
<dbReference type="Proteomes" id="UP001176940">
    <property type="component" value="Unassembled WGS sequence"/>
</dbReference>
<evidence type="ECO:0000313" key="2">
    <source>
        <dbReference type="EMBL" id="CAJ0967980.1"/>
    </source>
</evidence>
<dbReference type="PANTHER" id="PTHR21301:SF12">
    <property type="match status" value="1"/>
</dbReference>
<protein>
    <recommendedName>
        <fullName evidence="1">Reverse transcriptase domain-containing protein</fullName>
    </recommendedName>
</protein>
<organism evidence="2 3">
    <name type="scientific">Ranitomeya imitator</name>
    <name type="common">mimic poison frog</name>
    <dbReference type="NCBI Taxonomy" id="111125"/>
    <lineage>
        <taxon>Eukaryota</taxon>
        <taxon>Metazoa</taxon>
        <taxon>Chordata</taxon>
        <taxon>Craniata</taxon>
        <taxon>Vertebrata</taxon>
        <taxon>Euteleostomi</taxon>
        <taxon>Amphibia</taxon>
        <taxon>Batrachia</taxon>
        <taxon>Anura</taxon>
        <taxon>Neobatrachia</taxon>
        <taxon>Hyloidea</taxon>
        <taxon>Dendrobatidae</taxon>
        <taxon>Dendrobatinae</taxon>
        <taxon>Ranitomeya</taxon>
    </lineage>
</organism>
<accession>A0ABN9MNQ0</accession>
<keyword evidence="3" id="KW-1185">Reference proteome</keyword>
<proteinExistence type="predicted"/>
<dbReference type="InterPro" id="IPR000477">
    <property type="entry name" value="RT_dom"/>
</dbReference>
<evidence type="ECO:0000259" key="1">
    <source>
        <dbReference type="PROSITE" id="PS50878"/>
    </source>
</evidence>
<dbReference type="PROSITE" id="PS50878">
    <property type="entry name" value="RT_POL"/>
    <property type="match status" value="1"/>
</dbReference>
<dbReference type="Pfam" id="PF00078">
    <property type="entry name" value="RVT_1"/>
    <property type="match status" value="1"/>
</dbReference>
<gene>
    <name evidence="2" type="ORF">RIMI_LOCUS22673018</name>
</gene>
<feature type="domain" description="Reverse transcriptase" evidence="1">
    <location>
        <begin position="411"/>
        <end position="659"/>
    </location>
</feature>
<name>A0ABN9MNQ0_9NEOB</name>